<comment type="caution">
    <text evidence="6">The sequence shown here is derived from an EMBL/GenBank/DDBJ whole genome shotgun (WGS) entry which is preliminary data.</text>
</comment>
<proteinExistence type="predicted"/>
<dbReference type="InterPro" id="IPR046335">
    <property type="entry name" value="LacI/GalR-like_sensor"/>
</dbReference>
<dbReference type="PROSITE" id="PS50932">
    <property type="entry name" value="HTH_LACI_2"/>
    <property type="match status" value="1"/>
</dbReference>
<accession>A0A318XZ82</accession>
<dbReference type="RefSeq" id="WP_110461611.1">
    <property type="nucleotide sequence ID" value="NZ_QKMR01000007.1"/>
</dbReference>
<dbReference type="GO" id="GO:0000976">
    <property type="term" value="F:transcription cis-regulatory region binding"/>
    <property type="evidence" value="ECO:0007669"/>
    <property type="project" value="TreeGrafter"/>
</dbReference>
<evidence type="ECO:0000256" key="3">
    <source>
        <dbReference type="ARBA" id="ARBA00023125"/>
    </source>
</evidence>
<dbReference type="PANTHER" id="PTHR30146:SF148">
    <property type="entry name" value="HTH-TYPE TRANSCRIPTIONAL REPRESSOR PURR-RELATED"/>
    <property type="match status" value="1"/>
</dbReference>
<dbReference type="InterPro" id="IPR028082">
    <property type="entry name" value="Peripla_BP_I"/>
</dbReference>
<dbReference type="Proteomes" id="UP000248132">
    <property type="component" value="Unassembled WGS sequence"/>
</dbReference>
<keyword evidence="7" id="KW-1185">Reference proteome</keyword>
<dbReference type="SUPFAM" id="SSF53822">
    <property type="entry name" value="Periplasmic binding protein-like I"/>
    <property type="match status" value="1"/>
</dbReference>
<dbReference type="SUPFAM" id="SSF47413">
    <property type="entry name" value="lambda repressor-like DNA-binding domains"/>
    <property type="match status" value="1"/>
</dbReference>
<keyword evidence="3" id="KW-0238">DNA-binding</keyword>
<dbReference type="Pfam" id="PF13377">
    <property type="entry name" value="Peripla_BP_3"/>
    <property type="match status" value="1"/>
</dbReference>
<keyword evidence="4" id="KW-0804">Transcription</keyword>
<keyword evidence="1" id="KW-0678">Repressor</keyword>
<evidence type="ECO:0000259" key="5">
    <source>
        <dbReference type="PROSITE" id="PS50932"/>
    </source>
</evidence>
<dbReference type="InterPro" id="IPR010982">
    <property type="entry name" value="Lambda_DNA-bd_dom_sf"/>
</dbReference>
<evidence type="ECO:0000313" key="6">
    <source>
        <dbReference type="EMBL" id="PYG88230.1"/>
    </source>
</evidence>
<protein>
    <submittedName>
        <fullName evidence="6">LacI family transcriptional regulator</fullName>
    </submittedName>
</protein>
<dbReference type="OrthoDB" id="43195at2"/>
<dbReference type="EMBL" id="QKMR01000007">
    <property type="protein sequence ID" value="PYG88230.1"/>
    <property type="molecule type" value="Genomic_DNA"/>
</dbReference>
<keyword evidence="2" id="KW-0805">Transcription regulation</keyword>
<dbReference type="Pfam" id="PF00356">
    <property type="entry name" value="LacI"/>
    <property type="match status" value="1"/>
</dbReference>
<evidence type="ECO:0000256" key="2">
    <source>
        <dbReference type="ARBA" id="ARBA00023015"/>
    </source>
</evidence>
<sequence length="341" mass="38286">MPKKVTMDTIAKKLGISKNTVSLALRGMAGISEATRKKIEETALSIGYKYKTNGVKSLNTRNLCLVIAKSTRDSIGFFSYIQLGIEDEARKNNMNTIIHYYDEKDDIFEIPNCIREGMITGIITLGRNSLKTINAILSYNLPVVLVDNYFDNLEMDCILTDNQCGGYLATEYLIKCGHTKIGFIGDTSLSVSFYDRYQGYLKALNQHNIEMVEGYSVTDRVLDNLTSEDAEYIISEIKSKEGLPTAYFCCNDAQAVVLLKALKSMNISIPDEISIIGYDDIEAARSITPELTTMKVEKELMGKRAVSMLIERIENRKEITEKILLSAKLIERQSVKNKKLS</sequence>
<evidence type="ECO:0000256" key="1">
    <source>
        <dbReference type="ARBA" id="ARBA00022491"/>
    </source>
</evidence>
<dbReference type="AlphaFoldDB" id="A0A318XZ82"/>
<evidence type="ECO:0000313" key="7">
    <source>
        <dbReference type="Proteomes" id="UP000248132"/>
    </source>
</evidence>
<dbReference type="Gene3D" id="3.40.50.2300">
    <property type="match status" value="2"/>
</dbReference>
<reference evidence="6 7" key="1">
    <citation type="submission" date="2018-06" db="EMBL/GenBank/DDBJ databases">
        <title>Genomic Encyclopedia of Type Strains, Phase I: the one thousand microbial genomes (KMG-I) project.</title>
        <authorList>
            <person name="Kyrpides N."/>
        </authorList>
    </citation>
    <scope>NUCLEOTIDE SEQUENCE [LARGE SCALE GENOMIC DNA]</scope>
    <source>
        <strain evidence="6 7">DSM 19573</strain>
    </source>
</reference>
<evidence type="ECO:0000256" key="4">
    <source>
        <dbReference type="ARBA" id="ARBA00023163"/>
    </source>
</evidence>
<feature type="domain" description="HTH lacI-type" evidence="5">
    <location>
        <begin position="5"/>
        <end position="57"/>
    </location>
</feature>
<dbReference type="InterPro" id="IPR000843">
    <property type="entry name" value="HTH_LacI"/>
</dbReference>
<dbReference type="PANTHER" id="PTHR30146">
    <property type="entry name" value="LACI-RELATED TRANSCRIPTIONAL REPRESSOR"/>
    <property type="match status" value="1"/>
</dbReference>
<dbReference type="CDD" id="cd01392">
    <property type="entry name" value="HTH_LacI"/>
    <property type="match status" value="1"/>
</dbReference>
<dbReference type="Gene3D" id="1.10.260.40">
    <property type="entry name" value="lambda repressor-like DNA-binding domains"/>
    <property type="match status" value="1"/>
</dbReference>
<name>A0A318XZ82_9FIRM</name>
<gene>
    <name evidence="6" type="ORF">LY28_01570</name>
</gene>
<dbReference type="GO" id="GO:0003700">
    <property type="term" value="F:DNA-binding transcription factor activity"/>
    <property type="evidence" value="ECO:0007669"/>
    <property type="project" value="TreeGrafter"/>
</dbReference>
<dbReference type="SMART" id="SM00354">
    <property type="entry name" value="HTH_LACI"/>
    <property type="match status" value="1"/>
</dbReference>
<organism evidence="6 7">
    <name type="scientific">Ruminiclostridium sufflavum DSM 19573</name>
    <dbReference type="NCBI Taxonomy" id="1121337"/>
    <lineage>
        <taxon>Bacteria</taxon>
        <taxon>Bacillati</taxon>
        <taxon>Bacillota</taxon>
        <taxon>Clostridia</taxon>
        <taxon>Eubacteriales</taxon>
        <taxon>Oscillospiraceae</taxon>
        <taxon>Ruminiclostridium</taxon>
    </lineage>
</organism>